<name>A0A4Z2HBT7_9TELE</name>
<feature type="compositionally biased region" description="Polar residues" evidence="1">
    <location>
        <begin position="34"/>
        <end position="54"/>
    </location>
</feature>
<feature type="compositionally biased region" description="Polar residues" evidence="1">
    <location>
        <begin position="94"/>
        <end position="112"/>
    </location>
</feature>
<evidence type="ECO:0000256" key="1">
    <source>
        <dbReference type="SAM" id="MobiDB-lite"/>
    </source>
</evidence>
<dbReference type="EMBL" id="SRLO01000280">
    <property type="protein sequence ID" value="TNN63091.1"/>
    <property type="molecule type" value="Genomic_DNA"/>
</dbReference>
<feature type="compositionally biased region" description="Basic and acidic residues" evidence="1">
    <location>
        <begin position="61"/>
        <end position="74"/>
    </location>
</feature>
<reference evidence="2 3" key="1">
    <citation type="submission" date="2019-03" db="EMBL/GenBank/DDBJ databases">
        <title>First draft genome of Liparis tanakae, snailfish: a comprehensive survey of snailfish specific genes.</title>
        <authorList>
            <person name="Kim W."/>
            <person name="Song I."/>
            <person name="Jeong J.-H."/>
            <person name="Kim D."/>
            <person name="Kim S."/>
            <person name="Ryu S."/>
            <person name="Song J.Y."/>
            <person name="Lee S.K."/>
        </authorList>
    </citation>
    <scope>NUCLEOTIDE SEQUENCE [LARGE SCALE GENOMIC DNA]</scope>
    <source>
        <tissue evidence="2">Muscle</tissue>
    </source>
</reference>
<dbReference type="Proteomes" id="UP000314294">
    <property type="component" value="Unassembled WGS sequence"/>
</dbReference>
<organism evidence="2 3">
    <name type="scientific">Liparis tanakae</name>
    <name type="common">Tanaka's snailfish</name>
    <dbReference type="NCBI Taxonomy" id="230148"/>
    <lineage>
        <taxon>Eukaryota</taxon>
        <taxon>Metazoa</taxon>
        <taxon>Chordata</taxon>
        <taxon>Craniata</taxon>
        <taxon>Vertebrata</taxon>
        <taxon>Euteleostomi</taxon>
        <taxon>Actinopterygii</taxon>
        <taxon>Neopterygii</taxon>
        <taxon>Teleostei</taxon>
        <taxon>Neoteleostei</taxon>
        <taxon>Acanthomorphata</taxon>
        <taxon>Eupercaria</taxon>
        <taxon>Perciformes</taxon>
        <taxon>Cottioidei</taxon>
        <taxon>Cottales</taxon>
        <taxon>Liparidae</taxon>
        <taxon>Liparis</taxon>
    </lineage>
</organism>
<gene>
    <name evidence="2" type="ORF">EYF80_026707</name>
</gene>
<feature type="region of interest" description="Disordered" evidence="1">
    <location>
        <begin position="15"/>
        <end position="112"/>
    </location>
</feature>
<proteinExistence type="predicted"/>
<sequence>MTLDFLVPFSKAFCGGSPESLLTPTPMSPRGKTSPPTAGSSAERQMAALQQSEKPSVDTGLMDKRRAGGDDDIKGAPGSLDIAIAPIGPAFNTREPSSASPAGMSSVTSPCW</sequence>
<accession>A0A4Z2HBT7</accession>
<evidence type="ECO:0000313" key="2">
    <source>
        <dbReference type="EMBL" id="TNN63091.1"/>
    </source>
</evidence>
<comment type="caution">
    <text evidence="2">The sequence shown here is derived from an EMBL/GenBank/DDBJ whole genome shotgun (WGS) entry which is preliminary data.</text>
</comment>
<keyword evidence="3" id="KW-1185">Reference proteome</keyword>
<dbReference type="AlphaFoldDB" id="A0A4Z2HBT7"/>
<evidence type="ECO:0000313" key="3">
    <source>
        <dbReference type="Proteomes" id="UP000314294"/>
    </source>
</evidence>
<protein>
    <submittedName>
        <fullName evidence="2">Uncharacterized protein</fullName>
    </submittedName>
</protein>